<dbReference type="InterPro" id="IPR030963">
    <property type="entry name" value="DHQ_synth_fam"/>
</dbReference>
<comment type="function">
    <text evidence="18">Catalyzes the conversion of 3-deoxy-D-arabino-heptulosonate 7-phosphate (DAHP) to dehydroquinate (DHQ).</text>
</comment>
<reference evidence="21 22" key="1">
    <citation type="submission" date="2015-07" db="EMBL/GenBank/DDBJ databases">
        <title>Genome sequence of Leptolinea tardivitalis DSM 16556.</title>
        <authorList>
            <person name="Hemp J."/>
            <person name="Ward L.M."/>
            <person name="Pace L.A."/>
            <person name="Fischer W.W."/>
        </authorList>
    </citation>
    <scope>NUCLEOTIDE SEQUENCE [LARGE SCALE GENOMIC DNA]</scope>
    <source>
        <strain evidence="21 22">YMTK-2</strain>
    </source>
</reference>
<comment type="similarity">
    <text evidence="6 18">Belongs to the sugar phosphate cyclases superfamily. Dehydroquinate synthase family.</text>
</comment>
<comment type="caution">
    <text evidence="21">The sequence shown here is derived from an EMBL/GenBank/DDBJ whole genome shotgun (WGS) entry which is preliminary data.</text>
</comment>
<dbReference type="PIRSF" id="PIRSF001455">
    <property type="entry name" value="DHQ_synth"/>
    <property type="match status" value="1"/>
</dbReference>
<evidence type="ECO:0000256" key="1">
    <source>
        <dbReference type="ARBA" id="ARBA00001393"/>
    </source>
</evidence>
<evidence type="ECO:0000259" key="20">
    <source>
        <dbReference type="Pfam" id="PF24621"/>
    </source>
</evidence>
<evidence type="ECO:0000256" key="10">
    <source>
        <dbReference type="ARBA" id="ARBA00022605"/>
    </source>
</evidence>
<dbReference type="PATRIC" id="fig|229920.5.peg.2208"/>
<evidence type="ECO:0000256" key="5">
    <source>
        <dbReference type="ARBA" id="ARBA00004661"/>
    </source>
</evidence>
<evidence type="ECO:0000256" key="12">
    <source>
        <dbReference type="ARBA" id="ARBA00022741"/>
    </source>
</evidence>
<evidence type="ECO:0000256" key="8">
    <source>
        <dbReference type="ARBA" id="ARBA00017684"/>
    </source>
</evidence>
<comment type="cofactor">
    <cofactor evidence="3">
        <name>Zn(2+)</name>
        <dbReference type="ChEBI" id="CHEBI:29105"/>
    </cofactor>
</comment>
<dbReference type="Proteomes" id="UP000050430">
    <property type="component" value="Unassembled WGS sequence"/>
</dbReference>
<evidence type="ECO:0000256" key="9">
    <source>
        <dbReference type="ARBA" id="ARBA00022490"/>
    </source>
</evidence>
<keyword evidence="17 18" id="KW-0170">Cobalt</keyword>
<dbReference type="Gene3D" id="1.20.1090.10">
    <property type="entry name" value="Dehydroquinate synthase-like - alpha domain"/>
    <property type="match status" value="1"/>
</dbReference>
<dbReference type="GO" id="GO:0003856">
    <property type="term" value="F:3-dehydroquinate synthase activity"/>
    <property type="evidence" value="ECO:0007669"/>
    <property type="project" value="UniProtKB-UniRule"/>
</dbReference>
<evidence type="ECO:0000256" key="4">
    <source>
        <dbReference type="ARBA" id="ARBA00004496"/>
    </source>
</evidence>
<comment type="cofactor">
    <cofactor evidence="2 18">
        <name>NAD(+)</name>
        <dbReference type="ChEBI" id="CHEBI:57540"/>
    </cofactor>
</comment>
<feature type="domain" description="3-dehydroquinate synthase C-terminal" evidence="20">
    <location>
        <begin position="180"/>
        <end position="323"/>
    </location>
</feature>
<keyword evidence="12 18" id="KW-0547">Nucleotide-binding</keyword>
<organism evidence="21 22">
    <name type="scientific">Leptolinea tardivitalis</name>
    <dbReference type="NCBI Taxonomy" id="229920"/>
    <lineage>
        <taxon>Bacteria</taxon>
        <taxon>Bacillati</taxon>
        <taxon>Chloroflexota</taxon>
        <taxon>Anaerolineae</taxon>
        <taxon>Anaerolineales</taxon>
        <taxon>Anaerolineaceae</taxon>
        <taxon>Leptolinea</taxon>
    </lineage>
</organism>
<keyword evidence="16 18" id="KW-0456">Lyase</keyword>
<dbReference type="HAMAP" id="MF_00110">
    <property type="entry name" value="DHQ_synthase"/>
    <property type="match status" value="1"/>
</dbReference>
<evidence type="ECO:0000256" key="15">
    <source>
        <dbReference type="ARBA" id="ARBA00023141"/>
    </source>
</evidence>
<dbReference type="UniPathway" id="UPA00053">
    <property type="reaction ID" value="UER00085"/>
</dbReference>
<dbReference type="GO" id="GO:0046872">
    <property type="term" value="F:metal ion binding"/>
    <property type="evidence" value="ECO:0007669"/>
    <property type="project" value="UniProtKB-KW"/>
</dbReference>
<comment type="pathway">
    <text evidence="5 18">Metabolic intermediate biosynthesis; chorismate biosynthesis; chorismate from D-erythrose 4-phosphate and phosphoenolpyruvate: step 2/7.</text>
</comment>
<dbReference type="PANTHER" id="PTHR43622:SF7">
    <property type="entry name" value="3-DEHYDROQUINATE SYNTHASE, CHLOROPLASTIC"/>
    <property type="match status" value="1"/>
</dbReference>
<dbReference type="GO" id="GO:0009423">
    <property type="term" value="P:chorismate biosynthetic process"/>
    <property type="evidence" value="ECO:0007669"/>
    <property type="project" value="UniProtKB-UniRule"/>
</dbReference>
<evidence type="ECO:0000256" key="17">
    <source>
        <dbReference type="ARBA" id="ARBA00023285"/>
    </source>
</evidence>
<evidence type="ECO:0000256" key="13">
    <source>
        <dbReference type="ARBA" id="ARBA00022833"/>
    </source>
</evidence>
<keyword evidence="11 18" id="KW-0479">Metal-binding</keyword>
<dbReference type="Pfam" id="PF24621">
    <property type="entry name" value="DHQS_C"/>
    <property type="match status" value="1"/>
</dbReference>
<dbReference type="GO" id="GO:0009073">
    <property type="term" value="P:aromatic amino acid family biosynthetic process"/>
    <property type="evidence" value="ECO:0007669"/>
    <property type="project" value="UniProtKB-KW"/>
</dbReference>
<feature type="binding site" evidence="18">
    <location>
        <position position="141"/>
    </location>
    <ligand>
        <name>NAD(+)</name>
        <dbReference type="ChEBI" id="CHEBI:57540"/>
    </ligand>
</feature>
<dbReference type="CDD" id="cd08195">
    <property type="entry name" value="DHQS"/>
    <property type="match status" value="1"/>
</dbReference>
<keyword evidence="14 18" id="KW-0520">NAD</keyword>
<proteinExistence type="inferred from homology"/>
<comment type="caution">
    <text evidence="18">Lacks conserved residue(s) required for the propagation of feature annotation.</text>
</comment>
<dbReference type="STRING" id="229920.ADM99_02905"/>
<evidence type="ECO:0000256" key="18">
    <source>
        <dbReference type="HAMAP-Rule" id="MF_00110"/>
    </source>
</evidence>
<comment type="catalytic activity">
    <reaction evidence="1 18">
        <text>7-phospho-2-dehydro-3-deoxy-D-arabino-heptonate = 3-dehydroquinate + phosphate</text>
        <dbReference type="Rhea" id="RHEA:21968"/>
        <dbReference type="ChEBI" id="CHEBI:32364"/>
        <dbReference type="ChEBI" id="CHEBI:43474"/>
        <dbReference type="ChEBI" id="CHEBI:58394"/>
        <dbReference type="EC" id="4.2.3.4"/>
    </reaction>
</comment>
<evidence type="ECO:0000256" key="16">
    <source>
        <dbReference type="ARBA" id="ARBA00023239"/>
    </source>
</evidence>
<name>A0A0P6X2B5_9CHLR</name>
<feature type="binding site" evidence="18">
    <location>
        <position position="247"/>
    </location>
    <ligand>
        <name>Zn(2+)</name>
        <dbReference type="ChEBI" id="CHEBI:29105"/>
    </ligand>
</feature>
<feature type="binding site" evidence="18">
    <location>
        <begin position="104"/>
        <end position="108"/>
    </location>
    <ligand>
        <name>NAD(+)</name>
        <dbReference type="ChEBI" id="CHEBI:57540"/>
    </ligand>
</feature>
<dbReference type="InterPro" id="IPR016037">
    <property type="entry name" value="DHQ_synth_AroB"/>
</dbReference>
<feature type="binding site" evidence="18">
    <location>
        <position position="183"/>
    </location>
    <ligand>
        <name>Zn(2+)</name>
        <dbReference type="ChEBI" id="CHEBI:29105"/>
    </ligand>
</feature>
<dbReference type="GO" id="GO:0008652">
    <property type="term" value="P:amino acid biosynthetic process"/>
    <property type="evidence" value="ECO:0007669"/>
    <property type="project" value="UniProtKB-KW"/>
</dbReference>
<dbReference type="GO" id="GO:0000166">
    <property type="term" value="F:nucleotide binding"/>
    <property type="evidence" value="ECO:0007669"/>
    <property type="project" value="UniProtKB-KW"/>
</dbReference>
<dbReference type="SUPFAM" id="SSF56796">
    <property type="entry name" value="Dehydroquinate synthase-like"/>
    <property type="match status" value="1"/>
</dbReference>
<evidence type="ECO:0000256" key="7">
    <source>
        <dbReference type="ARBA" id="ARBA00013031"/>
    </source>
</evidence>
<feature type="binding site" evidence="18">
    <location>
        <position position="263"/>
    </location>
    <ligand>
        <name>Zn(2+)</name>
        <dbReference type="ChEBI" id="CHEBI:29105"/>
    </ligand>
</feature>
<keyword evidence="13 18" id="KW-0862">Zinc</keyword>
<comment type="subcellular location">
    <subcellularLocation>
        <location evidence="4 18">Cytoplasm</location>
    </subcellularLocation>
</comment>
<dbReference type="AlphaFoldDB" id="A0A0P6X2B5"/>
<dbReference type="Gene3D" id="3.40.50.1970">
    <property type="match status" value="1"/>
</dbReference>
<keyword evidence="10 18" id="KW-0028">Amino-acid biosynthesis</keyword>
<dbReference type="NCBIfam" id="TIGR01357">
    <property type="entry name" value="aroB"/>
    <property type="match status" value="1"/>
</dbReference>
<dbReference type="EC" id="4.2.3.4" evidence="7 18"/>
<protein>
    <recommendedName>
        <fullName evidence="8 18">3-dehydroquinate synthase</fullName>
        <shortName evidence="18">DHQS</shortName>
        <ecNumber evidence="7 18">4.2.3.4</ecNumber>
    </recommendedName>
</protein>
<sequence length="364" mass="39114">MQSGAGKNGGYDVLVQPGGLQDIGRELTARRLNGPVALVTDDHVGPLYAEKVMEALRKEGYSASLFQIKAGEEFKTIDTVNQLWEFFLANHLDRSSTVAALGGGVVSDLAGFAAATYLRGVRWVVMPTTLLSMADASLGGKTGADLPEGKNLIGAFHAPSLVLADPDVLATLPERELRGGFAEIIKHGVISDPVLFEACRRLTGLSMENIRKKPLAAIIRRAMAVKIRVIEQDPYEQGIRAALNAGHTIGHAIERVSNYAVSHGEAVGIGLVVETRMAEEMGIARNGLTDEISRMVSGFGLPVNIPTGMDRDSVEAALFRDKKRSGDAVKFAMPVEIGQVRTGIRLTPEDLRRNHAFSACFARS</sequence>
<keyword evidence="9 18" id="KW-0963">Cytoplasm</keyword>
<evidence type="ECO:0000256" key="11">
    <source>
        <dbReference type="ARBA" id="ARBA00022723"/>
    </source>
</evidence>
<evidence type="ECO:0000256" key="14">
    <source>
        <dbReference type="ARBA" id="ARBA00023027"/>
    </source>
</evidence>
<evidence type="ECO:0000313" key="22">
    <source>
        <dbReference type="Proteomes" id="UP000050430"/>
    </source>
</evidence>
<comment type="cofactor">
    <cofactor evidence="18">
        <name>Co(2+)</name>
        <dbReference type="ChEBI" id="CHEBI:48828"/>
    </cofactor>
    <cofactor evidence="18">
        <name>Zn(2+)</name>
        <dbReference type="ChEBI" id="CHEBI:29105"/>
    </cofactor>
    <text evidence="18">Binds 1 divalent metal cation per subunit. Can use either Co(2+) or Zn(2+).</text>
</comment>
<evidence type="ECO:0000256" key="2">
    <source>
        <dbReference type="ARBA" id="ARBA00001911"/>
    </source>
</evidence>
<feature type="binding site" evidence="18">
    <location>
        <begin position="128"/>
        <end position="129"/>
    </location>
    <ligand>
        <name>NAD(+)</name>
        <dbReference type="ChEBI" id="CHEBI:57540"/>
    </ligand>
</feature>
<evidence type="ECO:0000256" key="6">
    <source>
        <dbReference type="ARBA" id="ARBA00005412"/>
    </source>
</evidence>
<feature type="binding site" evidence="18">
    <location>
        <position position="150"/>
    </location>
    <ligand>
        <name>NAD(+)</name>
        <dbReference type="ChEBI" id="CHEBI:57540"/>
    </ligand>
</feature>
<accession>A0A0P6X2B5</accession>
<dbReference type="InterPro" id="IPR030960">
    <property type="entry name" value="DHQS/DOIS_N"/>
</dbReference>
<dbReference type="GO" id="GO:0005737">
    <property type="term" value="C:cytoplasm"/>
    <property type="evidence" value="ECO:0007669"/>
    <property type="project" value="UniProtKB-SubCell"/>
</dbReference>
<gene>
    <name evidence="18" type="primary">aroB</name>
    <name evidence="21" type="ORF">ADM99_02905</name>
</gene>
<evidence type="ECO:0000256" key="3">
    <source>
        <dbReference type="ARBA" id="ARBA00001947"/>
    </source>
</evidence>
<keyword evidence="22" id="KW-1185">Reference proteome</keyword>
<dbReference type="InterPro" id="IPR056179">
    <property type="entry name" value="DHQS_C"/>
</dbReference>
<evidence type="ECO:0000313" key="21">
    <source>
        <dbReference type="EMBL" id="KPL73516.1"/>
    </source>
</evidence>
<dbReference type="EMBL" id="LGCK01000006">
    <property type="protein sequence ID" value="KPL73516.1"/>
    <property type="molecule type" value="Genomic_DNA"/>
</dbReference>
<evidence type="ECO:0000259" key="19">
    <source>
        <dbReference type="Pfam" id="PF01761"/>
    </source>
</evidence>
<dbReference type="PANTHER" id="PTHR43622">
    <property type="entry name" value="3-DEHYDROQUINATE SYNTHASE"/>
    <property type="match status" value="1"/>
</dbReference>
<keyword evidence="15 18" id="KW-0057">Aromatic amino acid biosynthesis</keyword>
<feature type="domain" description="3-dehydroquinate synthase N-terminal" evidence="19">
    <location>
        <begin position="66"/>
        <end position="178"/>
    </location>
</feature>
<dbReference type="InterPro" id="IPR050071">
    <property type="entry name" value="Dehydroquinate_synthase"/>
</dbReference>
<dbReference type="FunFam" id="3.40.50.1970:FF:000007">
    <property type="entry name" value="Pentafunctional AROM polypeptide"/>
    <property type="match status" value="1"/>
</dbReference>
<dbReference type="Pfam" id="PF01761">
    <property type="entry name" value="DHQ_synthase"/>
    <property type="match status" value="1"/>
</dbReference>